<dbReference type="GO" id="GO:0006265">
    <property type="term" value="P:DNA topological change"/>
    <property type="evidence" value="ECO:0007669"/>
    <property type="project" value="InterPro"/>
</dbReference>
<comment type="caution">
    <text evidence="2">The sequence shown here is derived from an EMBL/GenBank/DDBJ whole genome shotgun (WGS) entry which is preliminary data.</text>
</comment>
<dbReference type="SMART" id="SM00437">
    <property type="entry name" value="TOP1Ac"/>
    <property type="match status" value="1"/>
</dbReference>
<dbReference type="InterPro" id="IPR013825">
    <property type="entry name" value="Topo_IA_cen_sub2"/>
</dbReference>
<dbReference type="PANTHER" id="PTHR11390:SF21">
    <property type="entry name" value="DNA TOPOISOMERASE 3-ALPHA"/>
    <property type="match status" value="1"/>
</dbReference>
<protein>
    <recommendedName>
        <fullName evidence="1">Topo IA-type catalytic domain-containing protein</fullName>
    </recommendedName>
</protein>
<dbReference type="Gene3D" id="1.10.290.10">
    <property type="entry name" value="Topoisomerase I, domain 4"/>
    <property type="match status" value="1"/>
</dbReference>
<dbReference type="InterPro" id="IPR023405">
    <property type="entry name" value="Topo_IA_core_domain"/>
</dbReference>
<dbReference type="InterPro" id="IPR013497">
    <property type="entry name" value="Topo_IA_cen"/>
</dbReference>
<dbReference type="Gene3D" id="3.40.50.140">
    <property type="match status" value="1"/>
</dbReference>
<dbReference type="PROSITE" id="PS52039">
    <property type="entry name" value="TOPO_IA_2"/>
    <property type="match status" value="1"/>
</dbReference>
<dbReference type="RefSeq" id="WP_182043948.1">
    <property type="nucleotide sequence ID" value="NZ_JACDZE010000004.1"/>
</dbReference>
<evidence type="ECO:0000313" key="3">
    <source>
        <dbReference type="Proteomes" id="UP000552241"/>
    </source>
</evidence>
<dbReference type="GO" id="GO:0043597">
    <property type="term" value="C:cytoplasmic replication fork"/>
    <property type="evidence" value="ECO:0007669"/>
    <property type="project" value="TreeGrafter"/>
</dbReference>
<dbReference type="GO" id="GO:0003677">
    <property type="term" value="F:DNA binding"/>
    <property type="evidence" value="ECO:0007669"/>
    <property type="project" value="InterPro"/>
</dbReference>
<dbReference type="InterPro" id="IPR000380">
    <property type="entry name" value="Topo_IA"/>
</dbReference>
<dbReference type="Proteomes" id="UP000552241">
    <property type="component" value="Unassembled WGS sequence"/>
</dbReference>
<sequence length="433" mass="50540">MIAVLTENLCWAREIARVVGAKERNERFFKGNGHEITWMPGQMVDGIKKGESFLKLIREENHPNLALPFLFELDSEDVKQLEFIGSLFEKSSEILNATEPSIYGDLKFNLVYNHFSCKNKHQRIWIRTLVEDDVQKALENPIENESFCQLINPNAYPDYFILWDEARITTKESALNDNSKKESFQIQLNHRKSYIDFQSVSDNRWTDKKQLKKAITSIERNGFAEVLKITKQNISEPSPLLMNYEDLKLESRFRFGFSTSEVFDLSKRLFEKKLITYPFTRNRYYVQTRTNEISDLLYTLQLNESFKDIVFKLKNYGPNLTRRKSVNGNLLEHSGLCITMKFPEGLTIKEQCLYNLIASRFLESLLPNCEMEIHKVVLVVGQYKFQIAAKKIIEKGWRGLQGFFINEIDTPIVPLPELQKGDEVKIYNLKVVN</sequence>
<dbReference type="PANTHER" id="PTHR11390">
    <property type="entry name" value="PROKARYOTIC DNA TOPOISOMERASE"/>
    <property type="match status" value="1"/>
</dbReference>
<evidence type="ECO:0000259" key="1">
    <source>
        <dbReference type="PROSITE" id="PS52039"/>
    </source>
</evidence>
<dbReference type="SUPFAM" id="SSF56712">
    <property type="entry name" value="Prokaryotic type I DNA topoisomerase"/>
    <property type="match status" value="1"/>
</dbReference>
<feature type="domain" description="Topo IA-type catalytic" evidence="1">
    <location>
        <begin position="113"/>
        <end position="433"/>
    </location>
</feature>
<dbReference type="GO" id="GO:0006310">
    <property type="term" value="P:DNA recombination"/>
    <property type="evidence" value="ECO:0007669"/>
    <property type="project" value="TreeGrafter"/>
</dbReference>
<keyword evidence="3" id="KW-1185">Reference proteome</keyword>
<dbReference type="AlphaFoldDB" id="A0A838ZTU0"/>
<dbReference type="InterPro" id="IPR003602">
    <property type="entry name" value="Topo_IA_DNA-bd_dom"/>
</dbReference>
<evidence type="ECO:0000313" key="2">
    <source>
        <dbReference type="EMBL" id="MBA5630349.1"/>
    </source>
</evidence>
<reference evidence="2 3" key="1">
    <citation type="submission" date="2020-07" db="EMBL/GenBank/DDBJ databases">
        <title>Moheibacter lacus sp. nov., a member of the family Flavobacteriaceae isolated from freshwater lake sediment.</title>
        <authorList>
            <person name="Liu Y."/>
        </authorList>
    </citation>
    <scope>NUCLEOTIDE SEQUENCE [LARGE SCALE GENOMIC DNA]</scope>
    <source>
        <strain evidence="2 3">BDHS18</strain>
    </source>
</reference>
<dbReference type="Pfam" id="PF01131">
    <property type="entry name" value="Topoisom_bac"/>
    <property type="match status" value="1"/>
</dbReference>
<name>A0A838ZTU0_9FLAO</name>
<dbReference type="GO" id="GO:0003917">
    <property type="term" value="F:DNA topoisomerase type I (single strand cut, ATP-independent) activity"/>
    <property type="evidence" value="ECO:0007669"/>
    <property type="project" value="InterPro"/>
</dbReference>
<dbReference type="Gene3D" id="2.70.20.10">
    <property type="entry name" value="Topoisomerase I, domain 3"/>
    <property type="match status" value="1"/>
</dbReference>
<gene>
    <name evidence="2" type="ORF">HU137_11250</name>
</gene>
<dbReference type="EMBL" id="JACDZE010000004">
    <property type="protein sequence ID" value="MBA5630349.1"/>
    <property type="molecule type" value="Genomic_DNA"/>
</dbReference>
<accession>A0A838ZTU0</accession>
<proteinExistence type="predicted"/>
<dbReference type="GO" id="GO:0006281">
    <property type="term" value="P:DNA repair"/>
    <property type="evidence" value="ECO:0007669"/>
    <property type="project" value="TreeGrafter"/>
</dbReference>
<dbReference type="InterPro" id="IPR013826">
    <property type="entry name" value="Topo_IA_cen_sub3"/>
</dbReference>
<organism evidence="2 3">
    <name type="scientific">Moheibacter lacus</name>
    <dbReference type="NCBI Taxonomy" id="2745851"/>
    <lineage>
        <taxon>Bacteria</taxon>
        <taxon>Pseudomonadati</taxon>
        <taxon>Bacteroidota</taxon>
        <taxon>Flavobacteriia</taxon>
        <taxon>Flavobacteriales</taxon>
        <taxon>Weeksellaceae</taxon>
        <taxon>Moheibacter</taxon>
    </lineage>
</organism>